<evidence type="ECO:0000313" key="1">
    <source>
        <dbReference type="EMBL" id="KAJ1677609.1"/>
    </source>
</evidence>
<name>A0ACC1HM97_9FUNG</name>
<sequence length="90" mass="10501">MQSKYQIESFSESELLVNITEHELVPKHEILSSEEKKELLAKYRLKETQLPRIKEADPVAKYYGLKRGQVVKITRVSETAGKYLTYRICV</sequence>
<comment type="caution">
    <text evidence="1">The sequence shown here is derived from an EMBL/GenBank/DDBJ whole genome shotgun (WGS) entry which is preliminary data.</text>
</comment>
<proteinExistence type="predicted"/>
<keyword evidence="1" id="KW-0240">DNA-directed RNA polymerase</keyword>
<protein>
    <submittedName>
        <fullName evidence="1">DNA-directed RNA polymerases II 24 kDa polypeptide (RNA polymerase II subunit 5)</fullName>
    </submittedName>
</protein>
<dbReference type="EMBL" id="JAMZIH010002194">
    <property type="protein sequence ID" value="KAJ1677609.1"/>
    <property type="molecule type" value="Genomic_DNA"/>
</dbReference>
<reference evidence="1" key="1">
    <citation type="submission" date="2022-06" db="EMBL/GenBank/DDBJ databases">
        <title>Phylogenomic reconstructions and comparative analyses of Kickxellomycotina fungi.</title>
        <authorList>
            <person name="Reynolds N.K."/>
            <person name="Stajich J.E."/>
            <person name="Barry K."/>
            <person name="Grigoriev I.V."/>
            <person name="Crous P."/>
            <person name="Smith M.E."/>
        </authorList>
    </citation>
    <scope>NUCLEOTIDE SEQUENCE</scope>
    <source>
        <strain evidence="1">RSA 2271</strain>
    </source>
</reference>
<evidence type="ECO:0000313" key="2">
    <source>
        <dbReference type="Proteomes" id="UP001145114"/>
    </source>
</evidence>
<accession>A0ACC1HM97</accession>
<keyword evidence="1" id="KW-0804">Transcription</keyword>
<gene>
    <name evidence="1" type="primary">RPB5</name>
    <name evidence="1" type="ORF">EV182_005816</name>
</gene>
<organism evidence="1 2">
    <name type="scientific">Spiromyces aspiralis</name>
    <dbReference type="NCBI Taxonomy" id="68401"/>
    <lineage>
        <taxon>Eukaryota</taxon>
        <taxon>Fungi</taxon>
        <taxon>Fungi incertae sedis</taxon>
        <taxon>Zoopagomycota</taxon>
        <taxon>Kickxellomycotina</taxon>
        <taxon>Kickxellomycetes</taxon>
        <taxon>Kickxellales</taxon>
        <taxon>Kickxellaceae</taxon>
        <taxon>Spiromyces</taxon>
    </lineage>
</organism>
<dbReference type="Proteomes" id="UP001145114">
    <property type="component" value="Unassembled WGS sequence"/>
</dbReference>
<keyword evidence="2" id="KW-1185">Reference proteome</keyword>